<organism evidence="1">
    <name type="scientific">freshwater metagenome</name>
    <dbReference type="NCBI Taxonomy" id="449393"/>
    <lineage>
        <taxon>unclassified sequences</taxon>
        <taxon>metagenomes</taxon>
        <taxon>ecological metagenomes</taxon>
    </lineage>
</organism>
<sequence>MLARIIVVLAVAAGLGAIGTWALESDAPPLPVSVETQAAASPPASGPSPAAARAAGAAGDCADLDADGCIDSGFDPARDGLAFGNESATGTLSAAALIALFGAESVCATVSGQGCVLYPAAAQWARQVNEAMVGGRCEGMAVLAQRIFGGEISVEDLDPEAGTTSALTRASPAVTGAIQTWWATQLLPPAQAAADSSRLYSPSSIVQELSGGLLSDAGYTLGLEVPGGAHSVLPFAVHRSGEDFAVSVYDSDYPGTVQEVLVDPRSERWTYAPGPTAVSGDAWEGGMGTIELTPMSIRALPARAPFDASMLALSPVAGATAGSVTLLVTSPDPSARVGVALTVKGRTIDASELGARLPRGVSVRRILGTGLAGSGVTVTINRGKVPSFAAAPIAWDAAGSQTPTTISVDAPGRPRITVRSPNMLTADALPRANLVRSRSSARDGFPLVVVESGRTFVRGPQVNIANGLNSVNLTLPSGALVLEVTKGKAGSAQLAFRSRGGRVLADYVVPFDTPSGRVRVANVSISPSGRVVDEAEAFARPVPIDESVLEVLEAVSSVDAGAAAGSADPAAASGGDAAQLAIAVSNVGRSGVAGTPVRLTSSGGSGTGAVRFVVTGEDCAIVRGTLVTTAPTTCRVTATRAGSGNFGASASSPVAFTFRAARQAPLVISNPSRPGAAANPIRLTAGGGSGSGALSFSARGRGCSVERNILVASRPGTCVVTASKSASGIYAGARSSSRALTFTRADQQELLISNELRTVVAGTPVALVTRGGSGSGQVTFEADGAGCQVVGSTLTAAAPTACGVIATKAASGIYRSGRSHRVTFTFG</sequence>
<reference evidence="1" key="1">
    <citation type="submission" date="2020-05" db="EMBL/GenBank/DDBJ databases">
        <authorList>
            <person name="Chiriac C."/>
            <person name="Salcher M."/>
            <person name="Ghai R."/>
            <person name="Kavagutti S V."/>
        </authorList>
    </citation>
    <scope>NUCLEOTIDE SEQUENCE</scope>
</reference>
<dbReference type="EMBL" id="CAFBNE010000056">
    <property type="protein sequence ID" value="CAB4955023.1"/>
    <property type="molecule type" value="Genomic_DNA"/>
</dbReference>
<name>A0A6J7KJP2_9ZZZZ</name>
<accession>A0A6J7KJP2</accession>
<proteinExistence type="predicted"/>
<evidence type="ECO:0000313" key="1">
    <source>
        <dbReference type="EMBL" id="CAB4955023.1"/>
    </source>
</evidence>
<dbReference type="AlphaFoldDB" id="A0A6J7KJP2"/>
<protein>
    <submittedName>
        <fullName evidence="1">Unannotated protein</fullName>
    </submittedName>
</protein>
<gene>
    <name evidence="1" type="ORF">UFOPK3772_01798</name>
</gene>